<reference evidence="2 3" key="1">
    <citation type="submission" date="2023-10" db="EMBL/GenBank/DDBJ databases">
        <title>Sorlinia euscelidii gen. nov., sp. nov., an acetic acid bacteria isolated from the gut of Euscelidius variegatus emitter.</title>
        <authorList>
            <person name="Michoud G."/>
            <person name="Marasco R."/>
            <person name="Seferji K."/>
            <person name="Gonella E."/>
            <person name="Garuglieri E."/>
            <person name="Alma A."/>
            <person name="Mapelli F."/>
            <person name="Borin S."/>
            <person name="Daffonchio D."/>
            <person name="Crotti E."/>
        </authorList>
    </citation>
    <scope>NUCLEOTIDE SEQUENCE [LARGE SCALE GENOMIC DNA]</scope>
    <source>
        <strain evidence="2 3">EV16P</strain>
    </source>
</reference>
<dbReference type="EMBL" id="JAWJZY010000001">
    <property type="protein sequence ID" value="MEE8657842.1"/>
    <property type="molecule type" value="Genomic_DNA"/>
</dbReference>
<evidence type="ECO:0000313" key="2">
    <source>
        <dbReference type="EMBL" id="MEE8657842.1"/>
    </source>
</evidence>
<gene>
    <name evidence="2" type="ORF">DOFOFD_02280</name>
</gene>
<sequence>MAIKKDIWRTGLCFAPVDDIVTMGGFSGFDVTWLPDMPRSYQFRADPFGLRLGDSLHLFSEVFDYRDRHGRIEWAALDAKGRVIESRIVLEKPWHLSYPQVFASDGEIWMLPEAFQSGKLTLYRARTFPDEWEATCDIALGEDVAIDATMLNFHGMWWLFYTPLHAVQNGVNALHCAYANRLTGHWTRHAGNPIRVDHASARPGGMAVEIDGQVMLPVQDCVGGYGRGIRPLWFDSLSPASVKLSCGPRLNPAPDFAPYLEGLHTLSACGDLTFFDVKKRTLSPNLLIIEARRALRNRAAQRSRNA</sequence>
<comment type="caution">
    <text evidence="2">The sequence shown here is derived from an EMBL/GenBank/DDBJ whole genome shotgun (WGS) entry which is preliminary data.</text>
</comment>
<dbReference type="Proteomes" id="UP001312908">
    <property type="component" value="Unassembled WGS sequence"/>
</dbReference>
<dbReference type="Pfam" id="PF24793">
    <property type="entry name" value="GINT1_N"/>
    <property type="match status" value="1"/>
</dbReference>
<evidence type="ECO:0000313" key="3">
    <source>
        <dbReference type="Proteomes" id="UP001312908"/>
    </source>
</evidence>
<dbReference type="InterPro" id="IPR056442">
    <property type="entry name" value="GINT1_N"/>
</dbReference>
<protein>
    <submittedName>
        <fullName evidence="2">Formyl transferase</fullName>
    </submittedName>
</protein>
<feature type="domain" description="Glucosamine inositolphosphorylceramide transferase 1 N-terminal" evidence="1">
    <location>
        <begin position="40"/>
        <end position="236"/>
    </location>
</feature>
<dbReference type="InterPro" id="IPR023296">
    <property type="entry name" value="Glyco_hydro_beta-prop_sf"/>
</dbReference>
<accession>A0ABU7TZA6</accession>
<organism evidence="2 3">
    <name type="scientific">Sorlinia euscelidii</name>
    <dbReference type="NCBI Taxonomy" id="3081148"/>
    <lineage>
        <taxon>Bacteria</taxon>
        <taxon>Pseudomonadati</taxon>
        <taxon>Pseudomonadota</taxon>
        <taxon>Alphaproteobacteria</taxon>
        <taxon>Acetobacterales</taxon>
        <taxon>Acetobacteraceae</taxon>
        <taxon>Sorlinia</taxon>
    </lineage>
</organism>
<dbReference type="RefSeq" id="WP_394818824.1">
    <property type="nucleotide sequence ID" value="NZ_JAWJZY010000001.1"/>
</dbReference>
<keyword evidence="3" id="KW-1185">Reference proteome</keyword>
<proteinExistence type="predicted"/>
<keyword evidence="2" id="KW-0808">Transferase</keyword>
<dbReference type="GO" id="GO:0016740">
    <property type="term" value="F:transferase activity"/>
    <property type="evidence" value="ECO:0007669"/>
    <property type="project" value="UniProtKB-KW"/>
</dbReference>
<evidence type="ECO:0000259" key="1">
    <source>
        <dbReference type="Pfam" id="PF24793"/>
    </source>
</evidence>
<name>A0ABU7TZA6_9PROT</name>
<dbReference type="SUPFAM" id="SSF75005">
    <property type="entry name" value="Arabinanase/levansucrase/invertase"/>
    <property type="match status" value="1"/>
</dbReference>